<keyword evidence="2" id="KW-0472">Membrane</keyword>
<keyword evidence="4" id="KW-1185">Reference proteome</keyword>
<proteinExistence type="predicted"/>
<feature type="region of interest" description="Disordered" evidence="1">
    <location>
        <begin position="777"/>
        <end position="819"/>
    </location>
</feature>
<dbReference type="GeneID" id="33565337"/>
<protein>
    <submittedName>
        <fullName evidence="3">Uncharacterized protein</fullName>
    </submittedName>
</protein>
<dbReference type="EMBL" id="MCFF01000010">
    <property type="protein sequence ID" value="ORZ22740.1"/>
    <property type="molecule type" value="Genomic_DNA"/>
</dbReference>
<dbReference type="InParanoid" id="A0A1Y2GTB9"/>
<evidence type="ECO:0000313" key="4">
    <source>
        <dbReference type="Proteomes" id="UP000193648"/>
    </source>
</evidence>
<feature type="compositionally biased region" description="Gly residues" evidence="1">
    <location>
        <begin position="380"/>
        <end position="400"/>
    </location>
</feature>
<dbReference type="AlphaFoldDB" id="A0A1Y2GTB9"/>
<feature type="region of interest" description="Disordered" evidence="1">
    <location>
        <begin position="327"/>
        <end position="417"/>
    </location>
</feature>
<feature type="compositionally biased region" description="Low complexity" evidence="1">
    <location>
        <begin position="223"/>
        <end position="253"/>
    </location>
</feature>
<name>A0A1Y2GTB9_9FUNG</name>
<feature type="compositionally biased region" description="Polar residues" evidence="1">
    <location>
        <begin position="777"/>
        <end position="793"/>
    </location>
</feature>
<organism evidence="3 4">
    <name type="scientific">Lobosporangium transversale</name>
    <dbReference type="NCBI Taxonomy" id="64571"/>
    <lineage>
        <taxon>Eukaryota</taxon>
        <taxon>Fungi</taxon>
        <taxon>Fungi incertae sedis</taxon>
        <taxon>Mucoromycota</taxon>
        <taxon>Mortierellomycotina</taxon>
        <taxon>Mortierellomycetes</taxon>
        <taxon>Mortierellales</taxon>
        <taxon>Mortierellaceae</taxon>
        <taxon>Lobosporangium</taxon>
    </lineage>
</organism>
<dbReference type="RefSeq" id="XP_021883294.1">
    <property type="nucleotide sequence ID" value="XM_022023493.1"/>
</dbReference>
<accession>A0A1Y2GTB9</accession>
<keyword evidence="2" id="KW-0812">Transmembrane</keyword>
<dbReference type="OrthoDB" id="2433581at2759"/>
<feature type="region of interest" description="Disordered" evidence="1">
    <location>
        <begin position="213"/>
        <end position="284"/>
    </location>
</feature>
<evidence type="ECO:0000256" key="2">
    <source>
        <dbReference type="SAM" id="Phobius"/>
    </source>
</evidence>
<reference evidence="3 4" key="1">
    <citation type="submission" date="2016-07" db="EMBL/GenBank/DDBJ databases">
        <title>Pervasive Adenine N6-methylation of Active Genes in Fungi.</title>
        <authorList>
            <consortium name="DOE Joint Genome Institute"/>
            <person name="Mondo S.J."/>
            <person name="Dannebaum R.O."/>
            <person name="Kuo R.C."/>
            <person name="Labutti K."/>
            <person name="Haridas S."/>
            <person name="Kuo A."/>
            <person name="Salamov A."/>
            <person name="Ahrendt S.R."/>
            <person name="Lipzen A."/>
            <person name="Sullivan W."/>
            <person name="Andreopoulos W.B."/>
            <person name="Clum A."/>
            <person name="Lindquist E."/>
            <person name="Daum C."/>
            <person name="Ramamoorthy G.K."/>
            <person name="Gryganskyi A."/>
            <person name="Culley D."/>
            <person name="Magnuson J.K."/>
            <person name="James T.Y."/>
            <person name="O'Malley M.A."/>
            <person name="Stajich J.E."/>
            <person name="Spatafora J.W."/>
            <person name="Visel A."/>
            <person name="Grigoriev I.V."/>
        </authorList>
    </citation>
    <scope>NUCLEOTIDE SEQUENCE [LARGE SCALE GENOMIC DNA]</scope>
    <source>
        <strain evidence="3 4">NRRL 3116</strain>
    </source>
</reference>
<feature type="transmembrane region" description="Helical" evidence="2">
    <location>
        <begin position="421"/>
        <end position="447"/>
    </location>
</feature>
<evidence type="ECO:0000313" key="3">
    <source>
        <dbReference type="EMBL" id="ORZ22740.1"/>
    </source>
</evidence>
<comment type="caution">
    <text evidence="3">The sequence shown here is derived from an EMBL/GenBank/DDBJ whole genome shotgun (WGS) entry which is preliminary data.</text>
</comment>
<keyword evidence="2" id="KW-1133">Transmembrane helix</keyword>
<dbReference type="Proteomes" id="UP000193648">
    <property type="component" value="Unassembled WGS sequence"/>
</dbReference>
<feature type="compositionally biased region" description="Polar residues" evidence="1">
    <location>
        <begin position="327"/>
        <end position="364"/>
    </location>
</feature>
<sequence>MPPDSTPLSSHSHLHSRSCSRSSTLLTSFHPSYILPSSSLLFSQPSTLPLRRRRRLQLQRSPHRSHRHFFSTLSTLSLSLLFFLSPTIVHPIDAVSCLYPNDSTTVQPGTTVPIAWQVSADDVQLYDTLSAELLCRDYIGPNGGKWRSIATLFTGRGLNPPADQFSFRFPDCGPYATVGSIQFIGHMSKAGLQVIQEDSCNFEIQSALLPYAAPLPKSPPDAEPTTTTSTPTLSTETETPLPSSPSSSSVPYPIRAPRMPPSQTQTQTQPAPSPSSTQGFSPAPLIGIGKPATTTTPDSISLDPFIIFPTTPSTIFKPSPFNPITVQPTTTSEQGYRTIDTQTRNPITSATGDPTVTSDTSTPKLTPDPGAGDENNGGDVMEGGEGGKGSVGGGNGGEAGTGTSNMPERPNSDSGRDRSNMAIIGAALGGVGAIACIAIVVASLVIIRRRKRSAAGRKSMEQWMESGSGGAINAGGAGGAMIETKQRKKFRFTPRPKDGYFYKMEDQDDNDSDVHSYMERPNGTAAALNSAGATAAAVSVLTKDRARQSMTQLDSSQPTLALPPHAIVNSITPLFMREATPSSFGESSSRTYSVSSSYSSVENSSTIRKYWEASIAARAEHTAHSVHHNTSSRSREAVEGNYDEGSIFGDGNSINSSGQDSESRMADILTLRSVGSGSGSFAETTGTATSSRYRYRNRRNTLHSLGAASSFWQQSSPATTLSSIPDSLMITEEEFLERLHLHQMQMQMQEQGYYDHHYHQEYSGRYSSRMTISRSNSIPSLTSSNDPFKTFDSNEVLPDVDPFSDNRADSRASMRADMH</sequence>
<gene>
    <name evidence="3" type="ORF">BCR41DRAFT_349590</name>
</gene>
<evidence type="ECO:0000256" key="1">
    <source>
        <dbReference type="SAM" id="MobiDB-lite"/>
    </source>
</evidence>
<feature type="compositionally biased region" description="Basic and acidic residues" evidence="1">
    <location>
        <begin position="804"/>
        <end position="819"/>
    </location>
</feature>
<feature type="compositionally biased region" description="Low complexity" evidence="1">
    <location>
        <begin position="261"/>
        <end position="278"/>
    </location>
</feature>